<protein>
    <submittedName>
        <fullName evidence="2">Uncharacterized protein</fullName>
    </submittedName>
</protein>
<feature type="transmembrane region" description="Helical" evidence="1">
    <location>
        <begin position="7"/>
        <end position="25"/>
    </location>
</feature>
<dbReference type="Proteomes" id="UP000678276">
    <property type="component" value="Unassembled WGS sequence"/>
</dbReference>
<evidence type="ECO:0000313" key="3">
    <source>
        <dbReference type="Proteomes" id="UP000678276"/>
    </source>
</evidence>
<evidence type="ECO:0000313" key="2">
    <source>
        <dbReference type="EMBL" id="MBP0615844.1"/>
    </source>
</evidence>
<organism evidence="2 3">
    <name type="scientific">Jiella mangrovi</name>
    <dbReference type="NCBI Taxonomy" id="2821407"/>
    <lineage>
        <taxon>Bacteria</taxon>
        <taxon>Pseudomonadati</taxon>
        <taxon>Pseudomonadota</taxon>
        <taxon>Alphaproteobacteria</taxon>
        <taxon>Hyphomicrobiales</taxon>
        <taxon>Aurantimonadaceae</taxon>
        <taxon>Jiella</taxon>
    </lineage>
</organism>
<keyword evidence="3" id="KW-1185">Reference proteome</keyword>
<dbReference type="RefSeq" id="WP_209594267.1">
    <property type="nucleotide sequence ID" value="NZ_JAGJCF010000005.1"/>
</dbReference>
<keyword evidence="1" id="KW-0812">Transmembrane</keyword>
<reference evidence="2 3" key="1">
    <citation type="submission" date="2021-04" db="EMBL/GenBank/DDBJ databases">
        <title>Whole genome sequence of Jiella sp. KSK16Y-1.</title>
        <authorList>
            <person name="Tuo L."/>
        </authorList>
    </citation>
    <scope>NUCLEOTIDE SEQUENCE [LARGE SCALE GENOMIC DNA]</scope>
    <source>
        <strain evidence="2 3">KSK16Y-1</strain>
    </source>
</reference>
<feature type="transmembrane region" description="Helical" evidence="1">
    <location>
        <begin position="45"/>
        <end position="63"/>
    </location>
</feature>
<keyword evidence="1" id="KW-1133">Transmembrane helix</keyword>
<name>A0ABS4BIJ1_9HYPH</name>
<proteinExistence type="predicted"/>
<comment type="caution">
    <text evidence="2">The sequence shown here is derived from an EMBL/GenBank/DDBJ whole genome shotgun (WGS) entry which is preliminary data.</text>
</comment>
<dbReference type="EMBL" id="JAGJCF010000005">
    <property type="protein sequence ID" value="MBP0615844.1"/>
    <property type="molecule type" value="Genomic_DNA"/>
</dbReference>
<sequence length="191" mass="21303">MNALIDLISLTLTVLLPIAPAYLLYKTLPSSGNVNGNLHNIRFKLGGGAAGYLTILLIVINFMRPMEISAPRYEMVEMQGNVKIAGIPHSNIDLRQFKIGITPRKWDQEGFSGASQIKWNASIPKKIDAKNSSPWFFTHFVISYPDHNTINIALQDGKYDERLKLVNFETMTLDPSPSETLDAVIVLSTEQ</sequence>
<gene>
    <name evidence="2" type="ORF">J6595_09655</name>
</gene>
<evidence type="ECO:0000256" key="1">
    <source>
        <dbReference type="SAM" id="Phobius"/>
    </source>
</evidence>
<keyword evidence="1" id="KW-0472">Membrane</keyword>
<accession>A0ABS4BIJ1</accession>